<gene>
    <name evidence="1" type="ORF">V6250_03200</name>
</gene>
<evidence type="ECO:0000313" key="2">
    <source>
        <dbReference type="Proteomes" id="UP001374952"/>
    </source>
</evidence>
<comment type="caution">
    <text evidence="1">The sequence shown here is derived from an EMBL/GenBank/DDBJ whole genome shotgun (WGS) entry which is preliminary data.</text>
</comment>
<name>A0ACC6R020_9GAMM</name>
<protein>
    <submittedName>
        <fullName evidence="1">DUF4760 domain-containing protein</fullName>
    </submittedName>
</protein>
<accession>A0ACC6R020</accession>
<keyword evidence="2" id="KW-1185">Reference proteome</keyword>
<reference evidence="1" key="1">
    <citation type="submission" date="2024-02" db="EMBL/GenBank/DDBJ databases">
        <title>Bacteria isolated from the canopy kelp, Nereocystis luetkeana.</title>
        <authorList>
            <person name="Pfister C.A."/>
            <person name="Younker I.T."/>
            <person name="Light S.H."/>
        </authorList>
    </citation>
    <scope>NUCLEOTIDE SEQUENCE</scope>
    <source>
        <strain evidence="1">TN.2.01</strain>
    </source>
</reference>
<proteinExistence type="predicted"/>
<evidence type="ECO:0000313" key="1">
    <source>
        <dbReference type="EMBL" id="MEL0603158.1"/>
    </source>
</evidence>
<sequence length="224" mass="25949">MVRPFYVFSFALASLILLTYIFTIPAPIIASIIASIVAILGFTLQKLISREKNSLDFEASYKHNKTIVEAFRATKELRTAKKLPISKYIQLSDDLDLLLNEWESVANGILSKTFDEKLLYRAYGSTIINMYDSFQPYIIYSQQENPKYFLMFTRLAIQWKVRRLKEKSIQSNLLHSNLKELHTAATNLNLALNESYPYNPSKKQAIKELQKREQELIKTIKSLN</sequence>
<dbReference type="EMBL" id="JBAKAX010000001">
    <property type="protein sequence ID" value="MEL0603158.1"/>
    <property type="molecule type" value="Genomic_DNA"/>
</dbReference>
<organism evidence="1 2">
    <name type="scientific">Pseudoalteromonas undina</name>
    <dbReference type="NCBI Taxonomy" id="43660"/>
    <lineage>
        <taxon>Bacteria</taxon>
        <taxon>Pseudomonadati</taxon>
        <taxon>Pseudomonadota</taxon>
        <taxon>Gammaproteobacteria</taxon>
        <taxon>Alteromonadales</taxon>
        <taxon>Pseudoalteromonadaceae</taxon>
        <taxon>Pseudoalteromonas</taxon>
    </lineage>
</organism>
<dbReference type="Proteomes" id="UP001374952">
    <property type="component" value="Unassembled WGS sequence"/>
</dbReference>